<proteinExistence type="predicted"/>
<reference evidence="1" key="1">
    <citation type="submission" date="2020-04" db="EMBL/GenBank/DDBJ databases">
        <authorList>
            <person name="Chiriac C."/>
            <person name="Salcher M."/>
            <person name="Ghai R."/>
            <person name="Kavagutti S V."/>
        </authorList>
    </citation>
    <scope>NUCLEOTIDE SEQUENCE</scope>
</reference>
<accession>A0A6J5P591</accession>
<organism evidence="1">
    <name type="scientific">uncultured Caudovirales phage</name>
    <dbReference type="NCBI Taxonomy" id="2100421"/>
    <lineage>
        <taxon>Viruses</taxon>
        <taxon>Duplodnaviria</taxon>
        <taxon>Heunggongvirae</taxon>
        <taxon>Uroviricota</taxon>
        <taxon>Caudoviricetes</taxon>
        <taxon>Peduoviridae</taxon>
        <taxon>Maltschvirus</taxon>
        <taxon>Maltschvirus maltsch</taxon>
    </lineage>
</organism>
<evidence type="ECO:0000313" key="1">
    <source>
        <dbReference type="EMBL" id="CAB4164498.1"/>
    </source>
</evidence>
<sequence length="84" mass="9795">MTNYIQPPMEIDYDLGDYYAELAAQDDAEREHIIRTLIADDKRTIAALIDSDSFLDSILRYGFDGYDHMTTTDLRDEMRTRGLR</sequence>
<name>A0A6J5P591_9CAUD</name>
<gene>
    <name evidence="1" type="ORF">UFOVP830_43</name>
</gene>
<dbReference type="EMBL" id="LR796761">
    <property type="protein sequence ID" value="CAB4164498.1"/>
    <property type="molecule type" value="Genomic_DNA"/>
</dbReference>
<protein>
    <submittedName>
        <fullName evidence="1">Uncharacterized protein</fullName>
    </submittedName>
</protein>